<sequence length="68" mass="7821">MEEKSLLDANQRGIPYTARWIPCMIEGRIKKKANAPTLKKIAIPSLERDLSMHLHPQIQKIMLKNAIK</sequence>
<protein>
    <submittedName>
        <fullName evidence="1">Uncharacterized protein</fullName>
    </submittedName>
</protein>
<accession>A0ABY6KBD8</accession>
<organism evidence="1 2">
    <name type="scientific">Cordylochernes scorpioides</name>
    <dbReference type="NCBI Taxonomy" id="51811"/>
    <lineage>
        <taxon>Eukaryota</taxon>
        <taxon>Metazoa</taxon>
        <taxon>Ecdysozoa</taxon>
        <taxon>Arthropoda</taxon>
        <taxon>Chelicerata</taxon>
        <taxon>Arachnida</taxon>
        <taxon>Pseudoscorpiones</taxon>
        <taxon>Cheliferoidea</taxon>
        <taxon>Chernetidae</taxon>
        <taxon>Cordylochernes</taxon>
    </lineage>
</organism>
<proteinExistence type="predicted"/>
<keyword evidence="2" id="KW-1185">Reference proteome</keyword>
<name>A0ABY6KBD8_9ARAC</name>
<evidence type="ECO:0000313" key="1">
    <source>
        <dbReference type="EMBL" id="UYV66164.1"/>
    </source>
</evidence>
<reference evidence="1 2" key="1">
    <citation type="submission" date="2022-01" db="EMBL/GenBank/DDBJ databases">
        <title>A chromosomal length assembly of Cordylochernes scorpioides.</title>
        <authorList>
            <person name="Zeh D."/>
            <person name="Zeh J."/>
        </authorList>
    </citation>
    <scope>NUCLEOTIDE SEQUENCE [LARGE SCALE GENOMIC DNA]</scope>
    <source>
        <strain evidence="1">IN4F17</strain>
        <tissue evidence="1">Whole Body</tissue>
    </source>
</reference>
<dbReference type="EMBL" id="CP092866">
    <property type="protein sequence ID" value="UYV66164.1"/>
    <property type="molecule type" value="Genomic_DNA"/>
</dbReference>
<gene>
    <name evidence="1" type="ORF">LAZ67_4000533</name>
</gene>
<dbReference type="Proteomes" id="UP001235939">
    <property type="component" value="Chromosome 04"/>
</dbReference>
<evidence type="ECO:0000313" key="2">
    <source>
        <dbReference type="Proteomes" id="UP001235939"/>
    </source>
</evidence>